<evidence type="ECO:0000256" key="4">
    <source>
        <dbReference type="ARBA" id="ARBA00022723"/>
    </source>
</evidence>
<dbReference type="Gene3D" id="3.40.1390.30">
    <property type="entry name" value="NIF3 (NGG1p interacting factor 3)-like"/>
    <property type="match status" value="2"/>
</dbReference>
<sequence length="278" mass="28728">MVTISDVTSVFDRLYPPELAESWDAVGLVCGDPSAEVRKVYFCVDVVAATVDEALDWGADLLVAHHPLLLRGVTAIPTTTPKGRTLHRLIRAGAGLFVAHTNADAADPGVSDALAARLDLRDLRPLHPAGSSENLGIGRIGTLPEPLTAAELAALAANVLPATPGGIRLAGDPDRVVRTVAVSGGAGDSYLGDATRAGVDAFLTADLRHHPASEHSESGGPALLDAAHWATEQPWLAQAAAALVSSVGTATVETFVSDLVTDPWTRAVVADQPREGAS</sequence>
<dbReference type="EMBL" id="BAAAGX010000012">
    <property type="protein sequence ID" value="GAA0245035.1"/>
    <property type="molecule type" value="Genomic_DNA"/>
</dbReference>
<protein>
    <recommendedName>
        <fullName evidence="3">GTP cyclohydrolase 1 type 2 homolog</fullName>
    </recommendedName>
</protein>
<evidence type="ECO:0000256" key="2">
    <source>
        <dbReference type="ARBA" id="ARBA00011643"/>
    </source>
</evidence>
<evidence type="ECO:0000313" key="5">
    <source>
        <dbReference type="EMBL" id="GAA0245035.1"/>
    </source>
</evidence>
<proteinExistence type="inferred from homology"/>
<evidence type="ECO:0000256" key="1">
    <source>
        <dbReference type="ARBA" id="ARBA00006964"/>
    </source>
</evidence>
<comment type="subunit">
    <text evidence="2">Homohexamer.</text>
</comment>
<evidence type="ECO:0000256" key="3">
    <source>
        <dbReference type="ARBA" id="ARBA00022112"/>
    </source>
</evidence>
<evidence type="ECO:0000313" key="6">
    <source>
        <dbReference type="Proteomes" id="UP001500967"/>
    </source>
</evidence>
<comment type="similarity">
    <text evidence="1">Belongs to the GTP cyclohydrolase I type 2/NIF3 family.</text>
</comment>
<accession>A0ABP3DWE7</accession>
<name>A0ABP3DWE7_9ACTN</name>
<gene>
    <name evidence="5" type="ORF">GCM10009539_33090</name>
</gene>
<dbReference type="InterPro" id="IPR002678">
    <property type="entry name" value="DUF34/NIF3"/>
</dbReference>
<dbReference type="NCBIfam" id="TIGR00486">
    <property type="entry name" value="YbgI_SA1388"/>
    <property type="match status" value="1"/>
</dbReference>
<dbReference type="RefSeq" id="WP_344649723.1">
    <property type="nucleotide sequence ID" value="NZ_BAAAGX010000012.1"/>
</dbReference>
<dbReference type="PANTHER" id="PTHR13799">
    <property type="entry name" value="NGG1 INTERACTING FACTOR 3"/>
    <property type="match status" value="1"/>
</dbReference>
<organism evidence="5 6">
    <name type="scientific">Cryptosporangium japonicum</name>
    <dbReference type="NCBI Taxonomy" id="80872"/>
    <lineage>
        <taxon>Bacteria</taxon>
        <taxon>Bacillati</taxon>
        <taxon>Actinomycetota</taxon>
        <taxon>Actinomycetes</taxon>
        <taxon>Cryptosporangiales</taxon>
        <taxon>Cryptosporangiaceae</taxon>
        <taxon>Cryptosporangium</taxon>
    </lineage>
</organism>
<keyword evidence="6" id="KW-1185">Reference proteome</keyword>
<comment type="caution">
    <text evidence="5">The sequence shown here is derived from an EMBL/GenBank/DDBJ whole genome shotgun (WGS) entry which is preliminary data.</text>
</comment>
<dbReference type="InterPro" id="IPR036069">
    <property type="entry name" value="DUF34/NIF3_sf"/>
</dbReference>
<dbReference type="Pfam" id="PF01784">
    <property type="entry name" value="DUF34_NIF3"/>
    <property type="match status" value="1"/>
</dbReference>
<dbReference type="SUPFAM" id="SSF102705">
    <property type="entry name" value="NIF3 (NGG1p interacting factor 3)-like"/>
    <property type="match status" value="1"/>
</dbReference>
<keyword evidence="4" id="KW-0479">Metal-binding</keyword>
<dbReference type="PANTHER" id="PTHR13799:SF14">
    <property type="entry name" value="GTP CYCLOHYDROLASE 1 TYPE 2 HOMOLOG"/>
    <property type="match status" value="1"/>
</dbReference>
<reference evidence="6" key="1">
    <citation type="journal article" date="2019" name="Int. J. Syst. Evol. Microbiol.">
        <title>The Global Catalogue of Microorganisms (GCM) 10K type strain sequencing project: providing services to taxonomists for standard genome sequencing and annotation.</title>
        <authorList>
            <consortium name="The Broad Institute Genomics Platform"/>
            <consortium name="The Broad Institute Genome Sequencing Center for Infectious Disease"/>
            <person name="Wu L."/>
            <person name="Ma J."/>
        </authorList>
    </citation>
    <scope>NUCLEOTIDE SEQUENCE [LARGE SCALE GENOMIC DNA]</scope>
    <source>
        <strain evidence="6">JCM 10425</strain>
    </source>
</reference>
<dbReference type="Proteomes" id="UP001500967">
    <property type="component" value="Unassembled WGS sequence"/>
</dbReference>